<feature type="domain" description="PAS" evidence="17">
    <location>
        <begin position="77"/>
        <end position="139"/>
    </location>
</feature>
<dbReference type="SMART" id="SM00091">
    <property type="entry name" value="PAS"/>
    <property type="match status" value="5"/>
</dbReference>
<dbReference type="InterPro" id="IPR029016">
    <property type="entry name" value="GAF-like_dom_sf"/>
</dbReference>
<dbReference type="Gene3D" id="2.10.70.100">
    <property type="match status" value="3"/>
</dbReference>
<feature type="domain" description="PAS" evidence="17">
    <location>
        <begin position="320"/>
        <end position="376"/>
    </location>
</feature>
<evidence type="ECO:0000256" key="13">
    <source>
        <dbReference type="ARBA" id="ARBA00023136"/>
    </source>
</evidence>
<dbReference type="NCBIfam" id="TIGR00229">
    <property type="entry name" value="sensory_box"/>
    <property type="match status" value="5"/>
</dbReference>
<dbReference type="CDD" id="cd16917">
    <property type="entry name" value="HATPase_UhpB-NarQ-NarX-like"/>
    <property type="match status" value="1"/>
</dbReference>
<evidence type="ECO:0000256" key="1">
    <source>
        <dbReference type="ARBA" id="ARBA00000085"/>
    </source>
</evidence>
<feature type="modified residue" description="4-aspartylphosphate" evidence="14">
    <location>
        <position position="1201"/>
    </location>
</feature>
<evidence type="ECO:0000256" key="14">
    <source>
        <dbReference type="PROSITE-ProRule" id="PRU00169"/>
    </source>
</evidence>
<evidence type="ECO:0000256" key="3">
    <source>
        <dbReference type="ARBA" id="ARBA00012438"/>
    </source>
</evidence>
<evidence type="ECO:0000313" key="20">
    <source>
        <dbReference type="Proteomes" id="UP000593737"/>
    </source>
</evidence>
<evidence type="ECO:0000259" key="17">
    <source>
        <dbReference type="PROSITE" id="PS50112"/>
    </source>
</evidence>
<dbReference type="Pfam" id="PF08448">
    <property type="entry name" value="PAS_4"/>
    <property type="match status" value="1"/>
</dbReference>
<sequence length="1272" mass="143608">MAVGCHSESEEPMGAKQNKLYEDLVTETEELRAQLAEAHEVLRAIRAGSVDTLTTEKWKGEHISRFQGNDHPCRLPIEHLNEGAVTIDQDGLVTYANWMFADLVGLPLAQIFGRQLSSFVSEADRPQCEDLIQKANGDGSRRELALLSAGGESIPVLLSVHQLPVEPDRFYCCIVSDLRRQGLHEQLRQSVERLHLATTAAAVGIWEWNVKTNRIRWDAQMFRIYGAAPTADGCVPYETWSHAVVPEDLSEQERVLWQTVRRCGSSSRTFRIRRYRDGEERHIEAVEITRTDAHGQTEWVIGTNIDITERRRVQIKLTQSEERFRTMAEAVPSFLFETDAAGWNTWTSESWCRFTGQTAEQVSGHGWAEALHPEDRASNLGQWLHCMEHGLPFESQQRLRRTDGTYAWVIARALPVRDEHGTICRWLGSVTDVDTIVRVQDSLRESESRLLRAQRSARAGVWDIDLLTQKVQWSEPHHELYGFTSDVTPSHENWIAGVHPEDRARVEAQFALAVLARGAQSIEFRINRDGEIRWLHSEGHVTCDAEGRPIRVAGITWDITERKQAEAALQERNRQLELLAWTSQRLLLGREPERELLEAIFEGIARLTDMEMFYYHRPSEDPKRFQLHMSGSIIENKQDRFAGMELSDHFCDRVAEQRERLIIEDLQHSSYSGNDGRKVAGATSYAGFPLVANGELLGTIAFISNRRTHLCEGDVQMIQSICDQIAAWLERMQLQRELHEREKRLTLAADVGQLGSWDWDVVTGRVEWSSGHFELLGLRPGDVQPSYEAWASHVHPDDLPEVEQNLRESMASHAEYRADFRVIWADGSIHWMAGRGRFQYGVGGQCIRMVGVMVDITHRKEAETALREKGERTREFAAQLERLVAERTKELLQSQDRLRALATELNLAEQRERKRLATELHDYLAQILAVGKMSLDRIKQQIGAPLVEELDGTLDEALRYTRTLVAQLSPPFFHELGLPYAFRWLAEQMEPRGLRFTVEVQDGFPSLLEDHATLLFQAARELLLNALKHAETGQARLAMTAAEETIRIEVSDKGRGFDVAALDSPSAGATRMRFGLFSIRERMIAMGGRFELFSRPGEGTRATLVAPLNTSTVTKLEPSGVNHHVSDIRASSNPSVFSAQNSARSSTKIRVLLVDDHAMVRQGLRSILEAYADVEVVGEAAAGDEAVALVDQLRPSVVVMDINMPRMNGIQATAAIRARHSAVVVIGLSVQADALSRLEMLRAGATTLVTKEVAVEELYRTIQDVLREHTPQ</sequence>
<dbReference type="FunFam" id="2.10.70.100:FF:000001">
    <property type="entry name" value="Sensory transduction histidine kinase"/>
    <property type="match status" value="1"/>
</dbReference>
<dbReference type="InterPro" id="IPR011712">
    <property type="entry name" value="Sig_transdc_His_kin_sub3_dim/P"/>
</dbReference>
<dbReference type="EC" id="2.7.13.3" evidence="3"/>
<gene>
    <name evidence="19" type="ORF">Nkreftii_002343</name>
</gene>
<evidence type="ECO:0000256" key="12">
    <source>
        <dbReference type="ARBA" id="ARBA00022989"/>
    </source>
</evidence>
<dbReference type="Pfam" id="PF00072">
    <property type="entry name" value="Response_reg"/>
    <property type="match status" value="1"/>
</dbReference>
<evidence type="ECO:0000259" key="18">
    <source>
        <dbReference type="PROSITE" id="PS50113"/>
    </source>
</evidence>
<dbReference type="SUPFAM" id="SSF55874">
    <property type="entry name" value="ATPase domain of HSP90 chaperone/DNA topoisomerase II/histidine kinase"/>
    <property type="match status" value="1"/>
</dbReference>
<dbReference type="GO" id="GO:0000166">
    <property type="term" value="F:nucleotide binding"/>
    <property type="evidence" value="ECO:0007669"/>
    <property type="project" value="UniProtKB-KW"/>
</dbReference>
<name>A0A7S8FEZ6_9BACT</name>
<dbReference type="InterPro" id="IPR005467">
    <property type="entry name" value="His_kinase_dom"/>
</dbReference>
<dbReference type="InterPro" id="IPR001610">
    <property type="entry name" value="PAC"/>
</dbReference>
<feature type="domain" description="Histidine kinase" evidence="15">
    <location>
        <begin position="915"/>
        <end position="1110"/>
    </location>
</feature>
<organism evidence="19 20">
    <name type="scientific">Candidatus Nitrospira kreftii</name>
    <dbReference type="NCBI Taxonomy" id="2652173"/>
    <lineage>
        <taxon>Bacteria</taxon>
        <taxon>Pseudomonadati</taxon>
        <taxon>Nitrospirota</taxon>
        <taxon>Nitrospiria</taxon>
        <taxon>Nitrospirales</taxon>
        <taxon>Nitrospiraceae</taxon>
        <taxon>Nitrospira</taxon>
    </lineage>
</organism>
<dbReference type="SUPFAM" id="SSF52172">
    <property type="entry name" value="CheY-like"/>
    <property type="match status" value="1"/>
</dbReference>
<dbReference type="Pfam" id="PF02518">
    <property type="entry name" value="HATPase_c"/>
    <property type="match status" value="1"/>
</dbReference>
<dbReference type="PROSITE" id="PS50109">
    <property type="entry name" value="HIS_KIN"/>
    <property type="match status" value="1"/>
</dbReference>
<dbReference type="Gene3D" id="3.40.50.2300">
    <property type="match status" value="1"/>
</dbReference>
<dbReference type="InterPro" id="IPR003594">
    <property type="entry name" value="HATPase_dom"/>
</dbReference>
<dbReference type="InterPro" id="IPR001789">
    <property type="entry name" value="Sig_transdc_resp-reg_receiver"/>
</dbReference>
<keyword evidence="4" id="KW-1003">Cell membrane</keyword>
<dbReference type="Pfam" id="PF13185">
    <property type="entry name" value="GAF_2"/>
    <property type="match status" value="1"/>
</dbReference>
<dbReference type="InterPro" id="IPR000014">
    <property type="entry name" value="PAS"/>
</dbReference>
<comment type="catalytic activity">
    <reaction evidence="1">
        <text>ATP + protein L-histidine = ADP + protein N-phospho-L-histidine.</text>
        <dbReference type="EC" id="2.7.13.3"/>
    </reaction>
</comment>
<keyword evidence="6 14" id="KW-0597">Phosphoprotein</keyword>
<dbReference type="GO" id="GO:0046983">
    <property type="term" value="F:protein dimerization activity"/>
    <property type="evidence" value="ECO:0007669"/>
    <property type="project" value="InterPro"/>
</dbReference>
<dbReference type="InterPro" id="IPR052162">
    <property type="entry name" value="Sensor_kinase/Photoreceptor"/>
</dbReference>
<dbReference type="GO" id="GO:0000155">
    <property type="term" value="F:phosphorelay sensor kinase activity"/>
    <property type="evidence" value="ECO:0007669"/>
    <property type="project" value="InterPro"/>
</dbReference>
<dbReference type="GO" id="GO:0005886">
    <property type="term" value="C:plasma membrane"/>
    <property type="evidence" value="ECO:0007669"/>
    <property type="project" value="UniProtKB-SubCell"/>
</dbReference>
<dbReference type="Gene3D" id="3.30.450.40">
    <property type="match status" value="1"/>
</dbReference>
<dbReference type="SUPFAM" id="SSF55785">
    <property type="entry name" value="PYP-like sensor domain (PAS domain)"/>
    <property type="match status" value="5"/>
</dbReference>
<dbReference type="SUPFAM" id="SSF55781">
    <property type="entry name" value="GAF domain-like"/>
    <property type="match status" value="1"/>
</dbReference>
<dbReference type="SMART" id="SM00065">
    <property type="entry name" value="GAF"/>
    <property type="match status" value="1"/>
</dbReference>
<keyword evidence="5" id="KW-0997">Cell inner membrane</keyword>
<dbReference type="CDD" id="cd17535">
    <property type="entry name" value="REC_NarL-like"/>
    <property type="match status" value="1"/>
</dbReference>
<dbReference type="Gene3D" id="3.30.450.20">
    <property type="entry name" value="PAS domain"/>
    <property type="match status" value="5"/>
</dbReference>
<dbReference type="InterPro" id="IPR000700">
    <property type="entry name" value="PAS-assoc_C"/>
</dbReference>
<keyword evidence="12" id="KW-1133">Transmembrane helix</keyword>
<dbReference type="PROSITE" id="PS50112">
    <property type="entry name" value="PAS"/>
    <property type="match status" value="2"/>
</dbReference>
<dbReference type="AlphaFoldDB" id="A0A7S8FEZ6"/>
<dbReference type="InterPro" id="IPR011006">
    <property type="entry name" value="CheY-like_superfamily"/>
</dbReference>
<feature type="domain" description="PAC" evidence="18">
    <location>
        <begin position="266"/>
        <end position="319"/>
    </location>
</feature>
<evidence type="ECO:0000259" key="16">
    <source>
        <dbReference type="PROSITE" id="PS50110"/>
    </source>
</evidence>
<dbReference type="PROSITE" id="PS50110">
    <property type="entry name" value="RESPONSE_REGULATORY"/>
    <property type="match status" value="1"/>
</dbReference>
<dbReference type="PROSITE" id="PS50113">
    <property type="entry name" value="PAC"/>
    <property type="match status" value="4"/>
</dbReference>
<evidence type="ECO:0000256" key="2">
    <source>
        <dbReference type="ARBA" id="ARBA00004429"/>
    </source>
</evidence>
<keyword evidence="8" id="KW-0812">Transmembrane</keyword>
<dbReference type="Pfam" id="PF08447">
    <property type="entry name" value="PAS_3"/>
    <property type="match status" value="4"/>
</dbReference>
<evidence type="ECO:0000256" key="10">
    <source>
        <dbReference type="ARBA" id="ARBA00022741"/>
    </source>
</evidence>
<dbReference type="EMBL" id="CP047423">
    <property type="protein sequence ID" value="QPD04569.1"/>
    <property type="molecule type" value="Genomic_DNA"/>
</dbReference>
<dbReference type="FunFam" id="3.30.450.20:FF:000099">
    <property type="entry name" value="Sensory box sensor histidine kinase"/>
    <property type="match status" value="1"/>
</dbReference>
<comment type="subcellular location">
    <subcellularLocation>
        <location evidence="2">Cell inner membrane</location>
        <topology evidence="2">Multi-pass membrane protein</topology>
    </subcellularLocation>
</comment>
<accession>A0A7S8FEZ6</accession>
<evidence type="ECO:0000313" key="19">
    <source>
        <dbReference type="EMBL" id="QPD04569.1"/>
    </source>
</evidence>
<evidence type="ECO:0000259" key="15">
    <source>
        <dbReference type="PROSITE" id="PS50109"/>
    </source>
</evidence>
<dbReference type="SMART" id="SM00086">
    <property type="entry name" value="PAC"/>
    <property type="match status" value="4"/>
</dbReference>
<dbReference type="InterPro" id="IPR035965">
    <property type="entry name" value="PAS-like_dom_sf"/>
</dbReference>
<dbReference type="PANTHER" id="PTHR43304">
    <property type="entry name" value="PHYTOCHROME-LIKE PROTEIN CPH1"/>
    <property type="match status" value="1"/>
</dbReference>
<dbReference type="CDD" id="cd00130">
    <property type="entry name" value="PAS"/>
    <property type="match status" value="4"/>
</dbReference>
<dbReference type="Pfam" id="PF07730">
    <property type="entry name" value="HisKA_3"/>
    <property type="match status" value="1"/>
</dbReference>
<feature type="domain" description="PAC" evidence="18">
    <location>
        <begin position="816"/>
        <end position="868"/>
    </location>
</feature>
<dbReference type="PANTHER" id="PTHR43304:SF1">
    <property type="entry name" value="PAC DOMAIN-CONTAINING PROTEIN"/>
    <property type="match status" value="1"/>
</dbReference>
<dbReference type="InterPro" id="IPR058245">
    <property type="entry name" value="NreC/VraR/RcsB-like_REC"/>
</dbReference>
<dbReference type="InterPro" id="IPR013655">
    <property type="entry name" value="PAS_fold_3"/>
</dbReference>
<dbReference type="Gene3D" id="3.30.565.10">
    <property type="entry name" value="Histidine kinase-like ATPase, C-terminal domain"/>
    <property type="match status" value="1"/>
</dbReference>
<dbReference type="InterPro" id="IPR003018">
    <property type="entry name" value="GAF"/>
</dbReference>
<reference evidence="19 20" key="1">
    <citation type="journal article" date="2020" name="ISME J.">
        <title>Enrichment and physiological characterization of a novel comammox Nitrospira indicates ammonium inhibition of complete nitrification.</title>
        <authorList>
            <person name="Sakoula D."/>
            <person name="Koch H."/>
            <person name="Frank J."/>
            <person name="Jetten M.S.M."/>
            <person name="van Kessel M.A.H.J."/>
            <person name="Lucker S."/>
        </authorList>
    </citation>
    <scope>NUCLEOTIDE SEQUENCE [LARGE SCALE GENOMIC DNA]</scope>
    <source>
        <strain evidence="19">Comreactor17</strain>
    </source>
</reference>
<dbReference type="InterPro" id="IPR013656">
    <property type="entry name" value="PAS_4"/>
</dbReference>
<evidence type="ECO:0000256" key="6">
    <source>
        <dbReference type="ARBA" id="ARBA00022553"/>
    </source>
</evidence>
<feature type="domain" description="PAC" evidence="18">
    <location>
        <begin position="393"/>
        <end position="445"/>
    </location>
</feature>
<dbReference type="KEGG" id="nkf:Nkreftii_002343"/>
<keyword evidence="7 19" id="KW-0808">Transferase</keyword>
<feature type="domain" description="PAC" evidence="18">
    <location>
        <begin position="517"/>
        <end position="571"/>
    </location>
</feature>
<keyword evidence="9" id="KW-0677">Repeat</keyword>
<dbReference type="SMART" id="SM00448">
    <property type="entry name" value="REC"/>
    <property type="match status" value="1"/>
</dbReference>
<feature type="domain" description="Response regulatory" evidence="16">
    <location>
        <begin position="1150"/>
        <end position="1266"/>
    </location>
</feature>
<evidence type="ECO:0000256" key="5">
    <source>
        <dbReference type="ARBA" id="ARBA00022519"/>
    </source>
</evidence>
<dbReference type="SMART" id="SM00387">
    <property type="entry name" value="HATPase_c"/>
    <property type="match status" value="1"/>
</dbReference>
<keyword evidence="13" id="KW-0472">Membrane</keyword>
<evidence type="ECO:0000256" key="4">
    <source>
        <dbReference type="ARBA" id="ARBA00022475"/>
    </source>
</evidence>
<dbReference type="Gene3D" id="1.20.5.1930">
    <property type="match status" value="1"/>
</dbReference>
<keyword evidence="11 19" id="KW-0418">Kinase</keyword>
<keyword evidence="10" id="KW-0547">Nucleotide-binding</keyword>
<evidence type="ECO:0000256" key="9">
    <source>
        <dbReference type="ARBA" id="ARBA00022737"/>
    </source>
</evidence>
<dbReference type="InterPro" id="IPR036890">
    <property type="entry name" value="HATPase_C_sf"/>
</dbReference>
<evidence type="ECO:0000256" key="8">
    <source>
        <dbReference type="ARBA" id="ARBA00022692"/>
    </source>
</evidence>
<evidence type="ECO:0000256" key="11">
    <source>
        <dbReference type="ARBA" id="ARBA00022777"/>
    </source>
</evidence>
<evidence type="ECO:0000256" key="7">
    <source>
        <dbReference type="ARBA" id="ARBA00022679"/>
    </source>
</evidence>
<proteinExistence type="predicted"/>
<dbReference type="Proteomes" id="UP000593737">
    <property type="component" value="Chromosome"/>
</dbReference>
<protein>
    <recommendedName>
        <fullName evidence="3">histidine kinase</fullName>
        <ecNumber evidence="3">2.7.13.3</ecNumber>
    </recommendedName>
</protein>